<dbReference type="PROSITE" id="PS50181">
    <property type="entry name" value="FBOX"/>
    <property type="match status" value="1"/>
</dbReference>
<proteinExistence type="predicted"/>
<feature type="domain" description="F-box" evidence="1">
    <location>
        <begin position="30"/>
        <end position="76"/>
    </location>
</feature>
<evidence type="ECO:0000259" key="1">
    <source>
        <dbReference type="PROSITE" id="PS50181"/>
    </source>
</evidence>
<dbReference type="Proteomes" id="UP001295444">
    <property type="component" value="Chromosome 02"/>
</dbReference>
<evidence type="ECO:0000313" key="2">
    <source>
        <dbReference type="EMBL" id="CAH2252001.1"/>
    </source>
</evidence>
<dbReference type="AlphaFoldDB" id="A0AAD1RF74"/>
<sequence length="512" mass="60549">MELCADCDIRRSVEVPAPRTQGYWRVCERSREIMDFSDEVLLLIVGYLDPYSLLRTGATCYTMHRICSTDSLWAKHCTVVFGSGFRSSDTCYSPKEAFKLLFIWRKVYRSLPYNKYLQDLLFSGTTPKEYWLRWLTLEEVIPLPPIQLADHEIEDIWGIGKDLLDEKHKVTDESLEETEKLVYKYEWKELNKLALGYHGSLINMQELVLQHVSGECHEELEGLFKQYMVCRYQWLFSYWLFGLSRPVAKQLQKLYLWWKSYDKRKVSNWGAANCDIQYIASLHPITLDYLNGILANGEEHVGIRNVENFFSMSRSLLAWILGRRWGRFKQKKVYTETLDEVYKLLKLELHVTLVTHERFWTLAKILSSRVCRLEETAGNYVNWKIIGALPCYRMYLTSGDPLHLYQMKGFLFRKRLINDWLLQEGNMWVRQLLPDCIYQLLEYETTIHEAELHGDTYVAYLSRLIWLYLHSGHQLYMEATKGFILEFAYASFKSQMLENGHIVPLLGFYQPF</sequence>
<protein>
    <submittedName>
        <fullName evidence="2">Oocyte-specific F-box</fullName>
    </submittedName>
</protein>
<evidence type="ECO:0000313" key="3">
    <source>
        <dbReference type="Proteomes" id="UP001295444"/>
    </source>
</evidence>
<dbReference type="EMBL" id="OW240913">
    <property type="protein sequence ID" value="CAH2252001.1"/>
    <property type="molecule type" value="Genomic_DNA"/>
</dbReference>
<dbReference type="SUPFAM" id="SSF81383">
    <property type="entry name" value="F-box domain"/>
    <property type="match status" value="1"/>
</dbReference>
<gene>
    <name evidence="2" type="ORF">PECUL_23A017770</name>
</gene>
<keyword evidence="3" id="KW-1185">Reference proteome</keyword>
<dbReference type="InterPro" id="IPR001810">
    <property type="entry name" value="F-box_dom"/>
</dbReference>
<dbReference type="Gene3D" id="1.20.1280.50">
    <property type="match status" value="1"/>
</dbReference>
<organism evidence="2 3">
    <name type="scientific">Pelobates cultripes</name>
    <name type="common">Western spadefoot toad</name>
    <dbReference type="NCBI Taxonomy" id="61616"/>
    <lineage>
        <taxon>Eukaryota</taxon>
        <taxon>Metazoa</taxon>
        <taxon>Chordata</taxon>
        <taxon>Craniata</taxon>
        <taxon>Vertebrata</taxon>
        <taxon>Euteleostomi</taxon>
        <taxon>Amphibia</taxon>
        <taxon>Batrachia</taxon>
        <taxon>Anura</taxon>
        <taxon>Pelobatoidea</taxon>
        <taxon>Pelobatidae</taxon>
        <taxon>Pelobates</taxon>
    </lineage>
</organism>
<dbReference type="Pfam" id="PF12937">
    <property type="entry name" value="F-box-like"/>
    <property type="match status" value="1"/>
</dbReference>
<name>A0AAD1RF74_PELCU</name>
<dbReference type="InterPro" id="IPR036047">
    <property type="entry name" value="F-box-like_dom_sf"/>
</dbReference>
<reference evidence="2" key="1">
    <citation type="submission" date="2022-03" db="EMBL/GenBank/DDBJ databases">
        <authorList>
            <person name="Alioto T."/>
            <person name="Alioto T."/>
            <person name="Gomez Garrido J."/>
        </authorList>
    </citation>
    <scope>NUCLEOTIDE SEQUENCE</scope>
</reference>
<accession>A0AAD1RF74</accession>